<evidence type="ECO:0000313" key="3">
    <source>
        <dbReference type="Proteomes" id="UP000053477"/>
    </source>
</evidence>
<evidence type="ECO:0000313" key="2">
    <source>
        <dbReference type="EMBL" id="KLO11743.1"/>
    </source>
</evidence>
<dbReference type="EMBL" id="KQ085993">
    <property type="protein sequence ID" value="KLO11743.1"/>
    <property type="molecule type" value="Genomic_DNA"/>
</dbReference>
<keyword evidence="3" id="KW-1185">Reference proteome</keyword>
<proteinExistence type="predicted"/>
<protein>
    <submittedName>
        <fullName evidence="2">Uncharacterized protein</fullName>
    </submittedName>
</protein>
<reference evidence="2 3" key="1">
    <citation type="submission" date="2015-04" db="EMBL/GenBank/DDBJ databases">
        <title>Complete genome sequence of Schizopora paradoxa KUC8140, a cosmopolitan wood degrader in East Asia.</title>
        <authorList>
            <consortium name="DOE Joint Genome Institute"/>
            <person name="Min B."/>
            <person name="Park H."/>
            <person name="Jang Y."/>
            <person name="Kim J.-J."/>
            <person name="Kim K.H."/>
            <person name="Pangilinan J."/>
            <person name="Lipzen A."/>
            <person name="Riley R."/>
            <person name="Grigoriev I.V."/>
            <person name="Spatafora J.W."/>
            <person name="Choi I.-G."/>
        </authorList>
    </citation>
    <scope>NUCLEOTIDE SEQUENCE [LARGE SCALE GENOMIC DNA]</scope>
    <source>
        <strain evidence="2 3">KUC8140</strain>
    </source>
</reference>
<sequence length="166" mass="19060">MKCRTNLDSGNTPSRTGPGFHPNNTASPLRILFTVRCRTHERYTYSFQSIQCTHAHTHVYTKFRNNTHRAPLPSSCLHTHSLQLFPLRGDGEQYCVNVKRLASSLTAVKYMSLRSAIPFFRGNEIHERRRVHLYTYTYVVALISVEPFVSPGDQNEEKKIGKLEHA</sequence>
<feature type="region of interest" description="Disordered" evidence="1">
    <location>
        <begin position="1"/>
        <end position="23"/>
    </location>
</feature>
<dbReference type="InParanoid" id="A0A0H2RQJ4"/>
<feature type="compositionally biased region" description="Polar residues" evidence="1">
    <location>
        <begin position="1"/>
        <end position="15"/>
    </location>
</feature>
<gene>
    <name evidence="2" type="ORF">SCHPADRAFT_457692</name>
</gene>
<accession>A0A0H2RQJ4</accession>
<name>A0A0H2RQJ4_9AGAM</name>
<dbReference type="AlphaFoldDB" id="A0A0H2RQJ4"/>
<evidence type="ECO:0000256" key="1">
    <source>
        <dbReference type="SAM" id="MobiDB-lite"/>
    </source>
</evidence>
<organism evidence="2 3">
    <name type="scientific">Schizopora paradoxa</name>
    <dbReference type="NCBI Taxonomy" id="27342"/>
    <lineage>
        <taxon>Eukaryota</taxon>
        <taxon>Fungi</taxon>
        <taxon>Dikarya</taxon>
        <taxon>Basidiomycota</taxon>
        <taxon>Agaricomycotina</taxon>
        <taxon>Agaricomycetes</taxon>
        <taxon>Hymenochaetales</taxon>
        <taxon>Schizoporaceae</taxon>
        <taxon>Schizopora</taxon>
    </lineage>
</organism>
<dbReference type="Proteomes" id="UP000053477">
    <property type="component" value="Unassembled WGS sequence"/>
</dbReference>